<proteinExistence type="predicted"/>
<evidence type="ECO:0000256" key="1">
    <source>
        <dbReference type="SAM" id="MobiDB-lite"/>
    </source>
</evidence>
<keyword evidence="4" id="KW-1185">Reference proteome</keyword>
<dbReference type="AlphaFoldDB" id="A0A4S3KSE5"/>
<evidence type="ECO:0008006" key="5">
    <source>
        <dbReference type="Google" id="ProtNLM"/>
    </source>
</evidence>
<reference evidence="3 4" key="1">
    <citation type="submission" date="2017-02" db="EMBL/GenBank/DDBJ databases">
        <title>Whole genome sequencing of Metallibacterium scheffleri DSM 24874 (T).</title>
        <authorList>
            <person name="Kumar S."/>
            <person name="Patil P."/>
            <person name="Patil P.B."/>
        </authorList>
    </citation>
    <scope>NUCLEOTIDE SEQUENCE [LARGE SCALE GENOMIC DNA]</scope>
    <source>
        <strain evidence="3 4">DSM 24874</strain>
    </source>
</reference>
<organism evidence="3 4">
    <name type="scientific">Metallibacterium scheffleri</name>
    <dbReference type="NCBI Taxonomy" id="993689"/>
    <lineage>
        <taxon>Bacteria</taxon>
        <taxon>Pseudomonadati</taxon>
        <taxon>Pseudomonadota</taxon>
        <taxon>Gammaproteobacteria</taxon>
        <taxon>Lysobacterales</taxon>
        <taxon>Rhodanobacteraceae</taxon>
        <taxon>Metallibacterium</taxon>
    </lineage>
</organism>
<dbReference type="RefSeq" id="WP_081126130.1">
    <property type="nucleotide sequence ID" value="NZ_DAHXOC010000050.1"/>
</dbReference>
<accession>A0A4S3KSE5</accession>
<feature type="signal peptide" evidence="2">
    <location>
        <begin position="1"/>
        <end position="21"/>
    </location>
</feature>
<keyword evidence="2" id="KW-0732">Signal</keyword>
<name>A0A4S3KSE5_9GAMM</name>
<gene>
    <name evidence="3" type="ORF">B1806_01260</name>
</gene>
<feature type="compositionally biased region" description="Low complexity" evidence="1">
    <location>
        <begin position="21"/>
        <end position="30"/>
    </location>
</feature>
<sequence>MRKTPLILAAALTVTGFAAQAQTPTETPQQLHAQTREHMQTTDAQQIYGSQLMTPAERAAYSQRLREARTVQARDRIRAEHHVQMQERAKAQGVTLPPAPPLERGKVHQSSRPGIGQGAGQGIKQRQGGGGGGRRGGG</sequence>
<evidence type="ECO:0000313" key="4">
    <source>
        <dbReference type="Proteomes" id="UP000307749"/>
    </source>
</evidence>
<dbReference type="STRING" id="993689.GCA_002077135_00741"/>
<dbReference type="OrthoDB" id="8140134at2"/>
<evidence type="ECO:0000256" key="2">
    <source>
        <dbReference type="SAM" id="SignalP"/>
    </source>
</evidence>
<dbReference type="Proteomes" id="UP000307749">
    <property type="component" value="Unassembled WGS sequence"/>
</dbReference>
<dbReference type="EMBL" id="MWQO01000004">
    <property type="protein sequence ID" value="THD11989.1"/>
    <property type="molecule type" value="Genomic_DNA"/>
</dbReference>
<comment type="caution">
    <text evidence="3">The sequence shown here is derived from an EMBL/GenBank/DDBJ whole genome shotgun (WGS) entry which is preliminary data.</text>
</comment>
<feature type="region of interest" description="Disordered" evidence="1">
    <location>
        <begin position="82"/>
        <end position="138"/>
    </location>
</feature>
<evidence type="ECO:0000313" key="3">
    <source>
        <dbReference type="EMBL" id="THD11989.1"/>
    </source>
</evidence>
<feature type="compositionally biased region" description="Gly residues" evidence="1">
    <location>
        <begin position="115"/>
        <end position="138"/>
    </location>
</feature>
<feature type="chain" id="PRO_5020985927" description="DUF4148 domain-containing protein" evidence="2">
    <location>
        <begin position="22"/>
        <end position="138"/>
    </location>
</feature>
<feature type="region of interest" description="Disordered" evidence="1">
    <location>
        <begin position="21"/>
        <end position="42"/>
    </location>
</feature>
<protein>
    <recommendedName>
        <fullName evidence="5">DUF4148 domain-containing protein</fullName>
    </recommendedName>
</protein>